<dbReference type="Proteomes" id="UP000003656">
    <property type="component" value="Unassembled WGS sequence"/>
</dbReference>
<gene>
    <name evidence="2" type="ORF">BIFGAL_02922</name>
</gene>
<comment type="caution">
    <text evidence="2">The sequence shown here is derived from an EMBL/GenBank/DDBJ whole genome shotgun (WGS) entry which is preliminary data.</text>
</comment>
<evidence type="ECO:0000313" key="2">
    <source>
        <dbReference type="EMBL" id="EFA23813.1"/>
    </source>
</evidence>
<protein>
    <submittedName>
        <fullName evidence="2">Uncharacterized protein</fullName>
    </submittedName>
</protein>
<accession>D1NT11</accession>
<proteinExistence type="predicted"/>
<name>D1NT11_9BIFI</name>
<organism evidence="2 3">
    <name type="scientific">Bifidobacterium gallicum DSM 20093 = LMG 11596</name>
    <dbReference type="NCBI Taxonomy" id="561180"/>
    <lineage>
        <taxon>Bacteria</taxon>
        <taxon>Bacillati</taxon>
        <taxon>Actinomycetota</taxon>
        <taxon>Actinomycetes</taxon>
        <taxon>Bifidobacteriales</taxon>
        <taxon>Bifidobacteriaceae</taxon>
        <taxon>Bifidobacterium</taxon>
    </lineage>
</organism>
<feature type="region of interest" description="Disordered" evidence="1">
    <location>
        <begin position="1"/>
        <end position="39"/>
    </location>
</feature>
<sequence length="39" mass="4219">MSTMTSVTHPLGATPELCHDFPHLRPAPESRHNAGIPVL</sequence>
<reference evidence="2 3" key="1">
    <citation type="submission" date="2009-11" db="EMBL/GenBank/DDBJ databases">
        <authorList>
            <person name="Weinstock G."/>
            <person name="Sodergren E."/>
            <person name="Clifton S."/>
            <person name="Fulton L."/>
            <person name="Fulton B."/>
            <person name="Courtney L."/>
            <person name="Fronick C."/>
            <person name="Harrison M."/>
            <person name="Strong C."/>
            <person name="Farmer C."/>
            <person name="Delahaunty K."/>
            <person name="Markovic C."/>
            <person name="Hall O."/>
            <person name="Minx P."/>
            <person name="Tomlinson C."/>
            <person name="Mitreva M."/>
            <person name="Nelson J."/>
            <person name="Hou S."/>
            <person name="Wollam A."/>
            <person name="Pepin K.H."/>
            <person name="Johnson M."/>
            <person name="Bhonagiri V."/>
            <person name="Nash W.E."/>
            <person name="Warren W."/>
            <person name="Chinwalla A."/>
            <person name="Mardis E.R."/>
            <person name="Wilson R.K."/>
        </authorList>
    </citation>
    <scope>NUCLEOTIDE SEQUENCE [LARGE SCALE GENOMIC DNA]</scope>
    <source>
        <strain evidence="2 3">DSM 20093</strain>
    </source>
</reference>
<dbReference type="EMBL" id="ABXB03000001">
    <property type="protein sequence ID" value="EFA23813.1"/>
    <property type="molecule type" value="Genomic_DNA"/>
</dbReference>
<evidence type="ECO:0000313" key="3">
    <source>
        <dbReference type="Proteomes" id="UP000003656"/>
    </source>
</evidence>
<evidence type="ECO:0000256" key="1">
    <source>
        <dbReference type="SAM" id="MobiDB-lite"/>
    </source>
</evidence>
<dbReference type="AlphaFoldDB" id="D1NT11"/>
<feature type="compositionally biased region" description="Basic and acidic residues" evidence="1">
    <location>
        <begin position="17"/>
        <end position="32"/>
    </location>
</feature>